<organism evidence="1">
    <name type="scientific">Cucumis melo</name>
    <name type="common">Muskmelon</name>
    <dbReference type="NCBI Taxonomy" id="3656"/>
    <lineage>
        <taxon>Eukaryota</taxon>
        <taxon>Viridiplantae</taxon>
        <taxon>Streptophyta</taxon>
        <taxon>Embryophyta</taxon>
        <taxon>Tracheophyta</taxon>
        <taxon>Spermatophyta</taxon>
        <taxon>Magnoliopsida</taxon>
        <taxon>eudicotyledons</taxon>
        <taxon>Gunneridae</taxon>
        <taxon>Pentapetalae</taxon>
        <taxon>rosids</taxon>
        <taxon>fabids</taxon>
        <taxon>Cucurbitales</taxon>
        <taxon>Cucurbitaceae</taxon>
        <taxon>Benincaseae</taxon>
        <taxon>Cucumis</taxon>
    </lineage>
</organism>
<name>A0A9I9CKS7_CUCME</name>
<dbReference type="EnsemblPlants" id="MELO3C005205.2.1">
    <property type="protein sequence ID" value="MELO3C005205.2.1"/>
    <property type="gene ID" value="MELO3C005205.2"/>
</dbReference>
<dbReference type="Gramene" id="MELO3C005205.2.1">
    <property type="protein sequence ID" value="MELO3C005205.2.1"/>
    <property type="gene ID" value="MELO3C005205.2"/>
</dbReference>
<accession>A0A9I9CKS7</accession>
<proteinExistence type="predicted"/>
<protein>
    <submittedName>
        <fullName evidence="1">Uncharacterized protein</fullName>
    </submittedName>
</protein>
<evidence type="ECO:0000313" key="1">
    <source>
        <dbReference type="EnsemblPlants" id="MELO3C005205.2.1"/>
    </source>
</evidence>
<sequence>MGQAELGFMADLSVLEGRRCQGRRGFHVEFTMDGRKLQVVGFTTSELETWMNLGPTDESESRIVGGQQI</sequence>
<reference evidence="1" key="1">
    <citation type="submission" date="2023-03" db="UniProtKB">
        <authorList>
            <consortium name="EnsemblPlants"/>
        </authorList>
    </citation>
    <scope>IDENTIFICATION</scope>
</reference>
<dbReference type="AlphaFoldDB" id="A0A9I9CKS7"/>